<dbReference type="InterPro" id="IPR021279">
    <property type="entry name" value="DUF2721"/>
</dbReference>
<gene>
    <name evidence="2" type="ORF">EI77_03666</name>
</gene>
<proteinExistence type="predicted"/>
<organism evidence="2 3">
    <name type="scientific">Prosthecobacter fusiformis</name>
    <dbReference type="NCBI Taxonomy" id="48464"/>
    <lineage>
        <taxon>Bacteria</taxon>
        <taxon>Pseudomonadati</taxon>
        <taxon>Verrucomicrobiota</taxon>
        <taxon>Verrucomicrobiia</taxon>
        <taxon>Verrucomicrobiales</taxon>
        <taxon>Verrucomicrobiaceae</taxon>
        <taxon>Prosthecobacter</taxon>
    </lineage>
</organism>
<keyword evidence="3" id="KW-1185">Reference proteome</keyword>
<feature type="transmembrane region" description="Helical" evidence="1">
    <location>
        <begin position="74"/>
        <end position="95"/>
    </location>
</feature>
<dbReference type="EMBL" id="SOCA01000008">
    <property type="protein sequence ID" value="TDU66571.1"/>
    <property type="molecule type" value="Genomic_DNA"/>
</dbReference>
<dbReference type="AlphaFoldDB" id="A0A4R7RMG1"/>
<dbReference type="Pfam" id="PF11026">
    <property type="entry name" value="DUF2721"/>
    <property type="match status" value="1"/>
</dbReference>
<evidence type="ECO:0000313" key="3">
    <source>
        <dbReference type="Proteomes" id="UP000295662"/>
    </source>
</evidence>
<evidence type="ECO:0000313" key="2">
    <source>
        <dbReference type="EMBL" id="TDU66571.1"/>
    </source>
</evidence>
<dbReference type="Proteomes" id="UP000295662">
    <property type="component" value="Unassembled WGS sequence"/>
</dbReference>
<keyword evidence="1" id="KW-0812">Transmembrane</keyword>
<keyword evidence="1" id="KW-1133">Transmembrane helix</keyword>
<feature type="transmembrane region" description="Helical" evidence="1">
    <location>
        <begin position="101"/>
        <end position="127"/>
    </location>
</feature>
<dbReference type="RefSeq" id="WP_133796668.1">
    <property type="nucleotide sequence ID" value="NZ_SOCA01000008.1"/>
</dbReference>
<comment type="caution">
    <text evidence="2">The sequence shown here is derived from an EMBL/GenBank/DDBJ whole genome shotgun (WGS) entry which is preliminary data.</text>
</comment>
<evidence type="ECO:0000256" key="1">
    <source>
        <dbReference type="SAM" id="Phobius"/>
    </source>
</evidence>
<name>A0A4R7RMG1_9BACT</name>
<dbReference type="OrthoDB" id="5465259at2"/>
<keyword evidence="1" id="KW-0472">Membrane</keyword>
<reference evidence="2 3" key="1">
    <citation type="submission" date="2019-03" db="EMBL/GenBank/DDBJ databases">
        <title>Genomic Encyclopedia of Archaeal and Bacterial Type Strains, Phase II (KMG-II): from individual species to whole genera.</title>
        <authorList>
            <person name="Goeker M."/>
        </authorList>
    </citation>
    <scope>NUCLEOTIDE SEQUENCE [LARGE SCALE GENOMIC DNA]</scope>
    <source>
        <strain evidence="2 3">ATCC 25309</strain>
    </source>
</reference>
<feature type="transmembrane region" description="Helical" evidence="1">
    <location>
        <begin position="6"/>
        <end position="28"/>
    </location>
</feature>
<protein>
    <submittedName>
        <fullName evidence="2">Uncharacterized protein DUF2721</fullName>
    </submittedName>
</protein>
<accession>A0A4R7RMG1</accession>
<sequence length="147" mass="16031">MTLADLIPTLQFSIGPVILISGIGLLLLSMTNRYGRVIDRTRHLANDLRTAGDDRPKLLQELTILARRARIIRAAIALSAVSVLLVALLIIGLFLGSLLSLNVAAIIVILFVLCLLSLIGSLLLFIFDINLSLKALWLEMPAEVAHR</sequence>